<organism evidence="3 4">
    <name type="scientific">Segatella copri</name>
    <dbReference type="NCBI Taxonomy" id="165179"/>
    <lineage>
        <taxon>Bacteria</taxon>
        <taxon>Pseudomonadati</taxon>
        <taxon>Bacteroidota</taxon>
        <taxon>Bacteroidia</taxon>
        <taxon>Bacteroidales</taxon>
        <taxon>Prevotellaceae</taxon>
        <taxon>Segatella</taxon>
    </lineage>
</organism>
<dbReference type="EMBL" id="QSAQ01000008">
    <property type="protein sequence ID" value="RGW69535.1"/>
    <property type="molecule type" value="Genomic_DNA"/>
</dbReference>
<evidence type="ECO:0000313" key="4">
    <source>
        <dbReference type="Proteomes" id="UP000286077"/>
    </source>
</evidence>
<accession>A0AA92U6R6</accession>
<evidence type="ECO:0000256" key="1">
    <source>
        <dbReference type="ARBA" id="ARBA00022679"/>
    </source>
</evidence>
<dbReference type="Proteomes" id="UP000286077">
    <property type="component" value="Unassembled WGS sequence"/>
</dbReference>
<sequence>MKVAYISTPHLADCDIPLIGELQKKINLFYFLKVSESTKRLTLIKIESLNKRGGVYPASDFPELAYLANAIDLSKTYIVNLPGKHDWSISNLLTIFRMVCVILHKKINIVHLTWPPRYGEFFTYLLRKRIVITMHDPLPHSSEDTWLNRLHRDVCFRLLNDFILLNETQKEDFIKTYHMGAKRVVLSHLSAYTNLQNIKPQKPDVSNYVVFFGGISSHKGIEYLCEAMDKVCKKHPDVKLVVAGKGKIYFDLNQYAIYSNGHLVLLNRYLDDTELVGLIRSSLFVVCPYVDATQSGVIMSAFALNKPVIATNVGALPSMVKNGLYGTIVPPRDVTSLATAINTLIEDPQKIEAMTENIKHDYSKGKYSWNAIAQGITDIYTKKLSTFCNQNN</sequence>
<keyword evidence="1" id="KW-0808">Transferase</keyword>
<evidence type="ECO:0000259" key="2">
    <source>
        <dbReference type="Pfam" id="PF00534"/>
    </source>
</evidence>
<protein>
    <submittedName>
        <fullName evidence="3">Glycosyltransferase</fullName>
    </submittedName>
</protein>
<reference evidence="3 4" key="1">
    <citation type="submission" date="2018-08" db="EMBL/GenBank/DDBJ databases">
        <title>A genome reference for cultivated species of the human gut microbiota.</title>
        <authorList>
            <person name="Zou Y."/>
            <person name="Xue W."/>
            <person name="Luo G."/>
        </authorList>
    </citation>
    <scope>NUCLEOTIDE SEQUENCE [LARGE SCALE GENOMIC DNA]</scope>
    <source>
        <strain evidence="3 4">AF11-14</strain>
    </source>
</reference>
<dbReference type="GO" id="GO:0016757">
    <property type="term" value="F:glycosyltransferase activity"/>
    <property type="evidence" value="ECO:0007669"/>
    <property type="project" value="InterPro"/>
</dbReference>
<feature type="domain" description="Glycosyl transferase family 1" evidence="2">
    <location>
        <begin position="199"/>
        <end position="360"/>
    </location>
</feature>
<dbReference type="PANTHER" id="PTHR46401:SF2">
    <property type="entry name" value="GLYCOSYLTRANSFERASE WBBK-RELATED"/>
    <property type="match status" value="1"/>
</dbReference>
<dbReference type="RefSeq" id="WP_118139560.1">
    <property type="nucleotide sequence ID" value="NZ_QSAQ01000008.1"/>
</dbReference>
<gene>
    <name evidence="3" type="ORF">DWV60_04815</name>
</gene>
<dbReference type="InterPro" id="IPR001296">
    <property type="entry name" value="Glyco_trans_1"/>
</dbReference>
<name>A0AA92U6R6_9BACT</name>
<evidence type="ECO:0000313" key="3">
    <source>
        <dbReference type="EMBL" id="RGW69535.1"/>
    </source>
</evidence>
<proteinExistence type="predicted"/>
<dbReference type="GO" id="GO:0009103">
    <property type="term" value="P:lipopolysaccharide biosynthetic process"/>
    <property type="evidence" value="ECO:0007669"/>
    <property type="project" value="TreeGrafter"/>
</dbReference>
<comment type="caution">
    <text evidence="3">The sequence shown here is derived from an EMBL/GenBank/DDBJ whole genome shotgun (WGS) entry which is preliminary data.</text>
</comment>
<dbReference type="CDD" id="cd03801">
    <property type="entry name" value="GT4_PimA-like"/>
    <property type="match status" value="1"/>
</dbReference>
<dbReference type="PANTHER" id="PTHR46401">
    <property type="entry name" value="GLYCOSYLTRANSFERASE WBBK-RELATED"/>
    <property type="match status" value="1"/>
</dbReference>
<dbReference type="Gene3D" id="3.40.50.2000">
    <property type="entry name" value="Glycogen Phosphorylase B"/>
    <property type="match status" value="2"/>
</dbReference>
<dbReference type="Pfam" id="PF00534">
    <property type="entry name" value="Glycos_transf_1"/>
    <property type="match status" value="1"/>
</dbReference>
<dbReference type="AlphaFoldDB" id="A0AA92U6R6"/>
<dbReference type="SUPFAM" id="SSF53756">
    <property type="entry name" value="UDP-Glycosyltransferase/glycogen phosphorylase"/>
    <property type="match status" value="1"/>
</dbReference>